<dbReference type="InterPro" id="IPR004633">
    <property type="entry name" value="NaPi_cotrn-rel/YqeW-like"/>
</dbReference>
<feature type="transmembrane region" description="Helical" evidence="6">
    <location>
        <begin position="113"/>
        <end position="133"/>
    </location>
</feature>
<dbReference type="PANTHER" id="PTHR10010:SF46">
    <property type="entry name" value="SODIUM-DEPENDENT PHOSPHATE TRANSPORT PROTEIN 2B"/>
    <property type="match status" value="1"/>
</dbReference>
<dbReference type="Proteomes" id="UP000095492">
    <property type="component" value="Unassembled WGS sequence"/>
</dbReference>
<evidence type="ECO:0000256" key="6">
    <source>
        <dbReference type="SAM" id="Phobius"/>
    </source>
</evidence>
<feature type="transmembrane region" description="Helical" evidence="6">
    <location>
        <begin position="145"/>
        <end position="166"/>
    </location>
</feature>
<evidence type="ECO:0000313" key="9">
    <source>
        <dbReference type="Proteomes" id="UP000095492"/>
    </source>
</evidence>
<evidence type="ECO:0000256" key="4">
    <source>
        <dbReference type="ARBA" id="ARBA00022989"/>
    </source>
</evidence>
<evidence type="ECO:0000256" key="2">
    <source>
        <dbReference type="ARBA" id="ARBA00022475"/>
    </source>
</evidence>
<dbReference type="InterPro" id="IPR038078">
    <property type="entry name" value="PhoU-like_sf"/>
</dbReference>
<keyword evidence="5 6" id="KW-0472">Membrane</keyword>
<proteinExistence type="predicted"/>
<feature type="domain" description="PhoU" evidence="7">
    <location>
        <begin position="365"/>
        <end position="447"/>
    </location>
</feature>
<dbReference type="NCBIfam" id="TIGR00704">
    <property type="entry name" value="NaPi_cotrn_rel"/>
    <property type="match status" value="1"/>
</dbReference>
<evidence type="ECO:0000256" key="3">
    <source>
        <dbReference type="ARBA" id="ARBA00022692"/>
    </source>
</evidence>
<dbReference type="Pfam" id="PF01895">
    <property type="entry name" value="PhoU"/>
    <property type="match status" value="2"/>
</dbReference>
<evidence type="ECO:0000256" key="1">
    <source>
        <dbReference type="ARBA" id="ARBA00004651"/>
    </source>
</evidence>
<keyword evidence="2" id="KW-1003">Cell membrane</keyword>
<keyword evidence="4 6" id="KW-1133">Transmembrane helix</keyword>
<evidence type="ECO:0000256" key="5">
    <source>
        <dbReference type="ARBA" id="ARBA00023136"/>
    </source>
</evidence>
<comment type="subcellular location">
    <subcellularLocation>
        <location evidence="1">Cell membrane</location>
        <topology evidence="1">Multi-pass membrane protein</topology>
    </subcellularLocation>
</comment>
<feature type="domain" description="PhoU" evidence="7">
    <location>
        <begin position="472"/>
        <end position="549"/>
    </location>
</feature>
<dbReference type="RefSeq" id="WP_022035174.1">
    <property type="nucleotide sequence ID" value="NZ_CAXUGT010000007.1"/>
</dbReference>
<dbReference type="OrthoDB" id="9763003at2"/>
<dbReference type="PANTHER" id="PTHR10010">
    <property type="entry name" value="SOLUTE CARRIER FAMILY 34 SODIUM PHOSPHATE , MEMBER 2-RELATED"/>
    <property type="match status" value="1"/>
</dbReference>
<keyword evidence="3 6" id="KW-0812">Transmembrane</keyword>
<dbReference type="Gene3D" id="1.20.58.220">
    <property type="entry name" value="Phosphate transport system protein phou homolog 2, domain 2"/>
    <property type="match status" value="1"/>
</dbReference>
<organism evidence="8 9">
    <name type="scientific">Eubacterium ramulus</name>
    <dbReference type="NCBI Taxonomy" id="39490"/>
    <lineage>
        <taxon>Bacteria</taxon>
        <taxon>Bacillati</taxon>
        <taxon>Bacillota</taxon>
        <taxon>Clostridia</taxon>
        <taxon>Eubacteriales</taxon>
        <taxon>Eubacteriaceae</taxon>
        <taxon>Eubacterium</taxon>
    </lineage>
</organism>
<evidence type="ECO:0000313" key="8">
    <source>
        <dbReference type="EMBL" id="CUN19956.1"/>
    </source>
</evidence>
<evidence type="ECO:0000259" key="7">
    <source>
        <dbReference type="Pfam" id="PF01895"/>
    </source>
</evidence>
<dbReference type="AlphaFoldDB" id="A0A173V064"/>
<gene>
    <name evidence="8" type="primary">phoU_2</name>
    <name evidence="8" type="ORF">ERS852448_02350</name>
</gene>
<feature type="transmembrane region" description="Helical" evidence="6">
    <location>
        <begin position="290"/>
        <end position="311"/>
    </location>
</feature>
<dbReference type="GO" id="GO:0005436">
    <property type="term" value="F:sodium:phosphate symporter activity"/>
    <property type="evidence" value="ECO:0007669"/>
    <property type="project" value="InterPro"/>
</dbReference>
<dbReference type="GO" id="GO:0044341">
    <property type="term" value="P:sodium-dependent phosphate transport"/>
    <property type="evidence" value="ECO:0007669"/>
    <property type="project" value="InterPro"/>
</dbReference>
<sequence length="591" mass="64814">MDIFAILSLIGGLALFLYGMNVMGDGLTKVSGGKLEKILEKLTSNPIKAVLLGAGVTAVIQSSSATTVMVVGFVNSGIMKLSQAVGIIMGANVGTTITSWILSLSGIQSSSFFIQMLKPTSFSPILAIIGLLLMMSSKNDKHKDVGSILLGFAVLMFGMNAMSSAVEPLKDVPQFTHLLTMFTNPLLGMLAGLILTAIIQSSSASVGILQALCSTGAVSFGCAIPIIMGQNIGTCVTAIISSVGASKNAKRTALVHLYFNIIGTALFMIVFYVINAFVHFDFLGDAATPAGIAVVHSIFNIAATIVLLPFAKVLEKLAYMSIKEDHAERRTAVQETEEELKKLDVRFLEQPGLAISHCMEATACMAHMSEEALTKALTLMDQYDEEKAAQVEKLESRIDHFEDRIGSYVIQITNRNMLENDSAKMSVILHSINDLERISDHAVNLKESAQEMQEKGLQMSFEGNSEIMFLRRAVTDLVNLTVQALRNNDKKLAKEIEPLEEVIDDLSDELKRRHVIRLKEGRCTIEMGFVLTDMTTSLERIADHCSNIGVSILESSEENIGRHAYLNSVKKEDTKEFQERYEHYRELYFFE</sequence>
<dbReference type="Pfam" id="PF02690">
    <property type="entry name" value="Na_Pi_cotrans"/>
    <property type="match status" value="1"/>
</dbReference>
<feature type="transmembrane region" description="Helical" evidence="6">
    <location>
        <begin position="257"/>
        <end position="278"/>
    </location>
</feature>
<dbReference type="InterPro" id="IPR003841">
    <property type="entry name" value="Na/Pi_transpt"/>
</dbReference>
<dbReference type="NCBIfam" id="NF037997">
    <property type="entry name" value="Na_Pi_symport"/>
    <property type="match status" value="1"/>
</dbReference>
<protein>
    <submittedName>
        <fullName evidence="8">Phosphate transport system protein phoU homolog</fullName>
    </submittedName>
</protein>
<feature type="transmembrane region" description="Helical" evidence="6">
    <location>
        <begin position="86"/>
        <end position="107"/>
    </location>
</feature>
<reference evidence="8 9" key="1">
    <citation type="submission" date="2015-09" db="EMBL/GenBank/DDBJ databases">
        <authorList>
            <consortium name="Pathogen Informatics"/>
        </authorList>
    </citation>
    <scope>NUCLEOTIDE SEQUENCE [LARGE SCALE GENOMIC DNA]</scope>
    <source>
        <strain evidence="8 9">2789STDY5608891</strain>
    </source>
</reference>
<accession>A0A173V064</accession>
<dbReference type="GeneID" id="97392241"/>
<feature type="transmembrane region" description="Helical" evidence="6">
    <location>
        <begin position="48"/>
        <end position="74"/>
    </location>
</feature>
<name>A0A173V064_EUBRA</name>
<dbReference type="GO" id="GO:0005886">
    <property type="term" value="C:plasma membrane"/>
    <property type="evidence" value="ECO:0007669"/>
    <property type="project" value="UniProtKB-SubCell"/>
</dbReference>
<feature type="transmembrane region" description="Helical" evidence="6">
    <location>
        <begin position="178"/>
        <end position="199"/>
    </location>
</feature>
<dbReference type="SUPFAM" id="SSF109755">
    <property type="entry name" value="PhoU-like"/>
    <property type="match status" value="1"/>
</dbReference>
<dbReference type="EMBL" id="CYYA01000018">
    <property type="protein sequence ID" value="CUN19956.1"/>
    <property type="molecule type" value="Genomic_DNA"/>
</dbReference>
<dbReference type="InterPro" id="IPR026022">
    <property type="entry name" value="PhoU_dom"/>
</dbReference>